<proteinExistence type="predicted"/>
<keyword evidence="3" id="KW-1185">Reference proteome</keyword>
<protein>
    <submittedName>
        <fullName evidence="2">Uncharacterized protein</fullName>
    </submittedName>
</protein>
<evidence type="ECO:0000313" key="3">
    <source>
        <dbReference type="Proteomes" id="UP000822688"/>
    </source>
</evidence>
<dbReference type="AlphaFoldDB" id="A0A8T0HQZ5"/>
<name>A0A8T0HQZ5_CERPU</name>
<evidence type="ECO:0000313" key="2">
    <source>
        <dbReference type="EMBL" id="KAG0573217.1"/>
    </source>
</evidence>
<reference evidence="2" key="1">
    <citation type="submission" date="2020-06" db="EMBL/GenBank/DDBJ databases">
        <title>WGS assembly of Ceratodon purpureus strain R40.</title>
        <authorList>
            <person name="Carey S.B."/>
            <person name="Jenkins J."/>
            <person name="Shu S."/>
            <person name="Lovell J.T."/>
            <person name="Sreedasyam A."/>
            <person name="Maumus F."/>
            <person name="Tiley G.P."/>
            <person name="Fernandez-Pozo N."/>
            <person name="Barry K."/>
            <person name="Chen C."/>
            <person name="Wang M."/>
            <person name="Lipzen A."/>
            <person name="Daum C."/>
            <person name="Saski C.A."/>
            <person name="Payton A.C."/>
            <person name="Mcbreen J.C."/>
            <person name="Conrad R.E."/>
            <person name="Kollar L.M."/>
            <person name="Olsson S."/>
            <person name="Huttunen S."/>
            <person name="Landis J.B."/>
            <person name="Wickett N.J."/>
            <person name="Johnson M.G."/>
            <person name="Rensing S.A."/>
            <person name="Grimwood J."/>
            <person name="Schmutz J."/>
            <person name="Mcdaniel S.F."/>
        </authorList>
    </citation>
    <scope>NUCLEOTIDE SEQUENCE</scope>
    <source>
        <strain evidence="2">R40</strain>
    </source>
</reference>
<organism evidence="2 3">
    <name type="scientific">Ceratodon purpureus</name>
    <name type="common">Fire moss</name>
    <name type="synonym">Dicranum purpureum</name>
    <dbReference type="NCBI Taxonomy" id="3225"/>
    <lineage>
        <taxon>Eukaryota</taxon>
        <taxon>Viridiplantae</taxon>
        <taxon>Streptophyta</taxon>
        <taxon>Embryophyta</taxon>
        <taxon>Bryophyta</taxon>
        <taxon>Bryophytina</taxon>
        <taxon>Bryopsida</taxon>
        <taxon>Dicranidae</taxon>
        <taxon>Pseudoditrichales</taxon>
        <taxon>Ditrichaceae</taxon>
        <taxon>Ceratodon</taxon>
    </lineage>
</organism>
<dbReference type="EMBL" id="CM026426">
    <property type="protein sequence ID" value="KAG0573217.1"/>
    <property type="molecule type" value="Genomic_DNA"/>
</dbReference>
<comment type="caution">
    <text evidence="2">The sequence shown here is derived from an EMBL/GenBank/DDBJ whole genome shotgun (WGS) entry which is preliminary data.</text>
</comment>
<dbReference type="Proteomes" id="UP000822688">
    <property type="component" value="Chromosome V"/>
</dbReference>
<feature type="compositionally biased region" description="Low complexity" evidence="1">
    <location>
        <begin position="46"/>
        <end position="64"/>
    </location>
</feature>
<feature type="region of interest" description="Disordered" evidence="1">
    <location>
        <begin position="1"/>
        <end position="64"/>
    </location>
</feature>
<gene>
    <name evidence="2" type="ORF">KC19_VG158900</name>
</gene>
<sequence length="111" mass="11651">MDAPSLTTMGAPPPSVSFQIQQDVCDISLPSPLQQPPPHAPPLPNQSPDSLTPSPTGPPATTADSADIFVTTIAENPPLAQPVPALRAPASTSHSSQPRSRFFHIDLQRSL</sequence>
<feature type="region of interest" description="Disordered" evidence="1">
    <location>
        <begin position="77"/>
        <end position="111"/>
    </location>
</feature>
<accession>A0A8T0HQZ5</accession>
<feature type="compositionally biased region" description="Pro residues" evidence="1">
    <location>
        <begin position="33"/>
        <end position="45"/>
    </location>
</feature>
<feature type="compositionally biased region" description="Polar residues" evidence="1">
    <location>
        <begin position="90"/>
        <end position="99"/>
    </location>
</feature>
<evidence type="ECO:0000256" key="1">
    <source>
        <dbReference type="SAM" id="MobiDB-lite"/>
    </source>
</evidence>